<feature type="region of interest" description="Disordered" evidence="1">
    <location>
        <begin position="352"/>
        <end position="376"/>
    </location>
</feature>
<gene>
    <name evidence="2" type="ORF">AAFF_G00272840</name>
</gene>
<accession>A0AAD7RBB0</accession>
<protein>
    <submittedName>
        <fullName evidence="2">Uncharacterized protein</fullName>
    </submittedName>
</protein>
<evidence type="ECO:0000313" key="2">
    <source>
        <dbReference type="EMBL" id="KAJ8372960.1"/>
    </source>
</evidence>
<dbReference type="EMBL" id="JAINUG010000379">
    <property type="protein sequence ID" value="KAJ8372960.1"/>
    <property type="molecule type" value="Genomic_DNA"/>
</dbReference>
<name>A0AAD7RBB0_9TELE</name>
<feature type="region of interest" description="Disordered" evidence="1">
    <location>
        <begin position="110"/>
        <end position="165"/>
    </location>
</feature>
<dbReference type="AlphaFoldDB" id="A0AAD7RBB0"/>
<reference evidence="2" key="1">
    <citation type="journal article" date="2023" name="Science">
        <title>Genome structures resolve the early diversification of teleost fishes.</title>
        <authorList>
            <person name="Parey E."/>
            <person name="Louis A."/>
            <person name="Montfort J."/>
            <person name="Bouchez O."/>
            <person name="Roques C."/>
            <person name="Iampietro C."/>
            <person name="Lluch J."/>
            <person name="Castinel A."/>
            <person name="Donnadieu C."/>
            <person name="Desvignes T."/>
            <person name="Floi Bucao C."/>
            <person name="Jouanno E."/>
            <person name="Wen M."/>
            <person name="Mejri S."/>
            <person name="Dirks R."/>
            <person name="Jansen H."/>
            <person name="Henkel C."/>
            <person name="Chen W.J."/>
            <person name="Zahm M."/>
            <person name="Cabau C."/>
            <person name="Klopp C."/>
            <person name="Thompson A.W."/>
            <person name="Robinson-Rechavi M."/>
            <person name="Braasch I."/>
            <person name="Lecointre G."/>
            <person name="Bobe J."/>
            <person name="Postlethwait J.H."/>
            <person name="Berthelot C."/>
            <person name="Roest Crollius H."/>
            <person name="Guiguen Y."/>
        </authorList>
    </citation>
    <scope>NUCLEOTIDE SEQUENCE</scope>
    <source>
        <strain evidence="2">NC1722</strain>
    </source>
</reference>
<dbReference type="Gene3D" id="3.40.50.12690">
    <property type="match status" value="1"/>
</dbReference>
<dbReference type="Proteomes" id="UP001221898">
    <property type="component" value="Unassembled WGS sequence"/>
</dbReference>
<sequence length="376" mass="41060">MSELSSLMVNTDELSCLKTEFSSVAKLIHELILRQSELASKLRLAGVETMESWSLDKEVPSSPWSTMPSSRNRRLSMPAFLHPLDEDNITVELVNRFDPLQGRDEYGEELLSHPAGSHPPPPGPGPSYASVTKSKARGNVTGPSSRTKPISPKHQRSRRATLAAPVPAKPASLITAVASDNVPTNVTQAVPYVLFPSPEYLILGDSIMRSVAVLHAICYSYSGAKILDLAQHVTSIIEHHPTVHTVIVHAGVNDGEEEVERYWGDAAETAFGFSFLFHKALHRGSEQKQNRGSFRSLARAFVFDWGPEHCSLHAAELKNIPEDSSGEGPGKPDRGARAFGIHEAGILHGTSVPFSITSRDPDSAPLRNGIWDQKFQ</sequence>
<evidence type="ECO:0000313" key="3">
    <source>
        <dbReference type="Proteomes" id="UP001221898"/>
    </source>
</evidence>
<keyword evidence="3" id="KW-1185">Reference proteome</keyword>
<dbReference type="SUPFAM" id="SSF52266">
    <property type="entry name" value="SGNH hydrolase"/>
    <property type="match status" value="1"/>
</dbReference>
<comment type="caution">
    <text evidence="2">The sequence shown here is derived from an EMBL/GenBank/DDBJ whole genome shotgun (WGS) entry which is preliminary data.</text>
</comment>
<proteinExistence type="predicted"/>
<organism evidence="2 3">
    <name type="scientific">Aldrovandia affinis</name>
    <dbReference type="NCBI Taxonomy" id="143900"/>
    <lineage>
        <taxon>Eukaryota</taxon>
        <taxon>Metazoa</taxon>
        <taxon>Chordata</taxon>
        <taxon>Craniata</taxon>
        <taxon>Vertebrata</taxon>
        <taxon>Euteleostomi</taxon>
        <taxon>Actinopterygii</taxon>
        <taxon>Neopterygii</taxon>
        <taxon>Teleostei</taxon>
        <taxon>Notacanthiformes</taxon>
        <taxon>Halosauridae</taxon>
        <taxon>Aldrovandia</taxon>
    </lineage>
</organism>
<evidence type="ECO:0000256" key="1">
    <source>
        <dbReference type="SAM" id="MobiDB-lite"/>
    </source>
</evidence>